<dbReference type="KEGG" id="plak:A1s21155_02480"/>
<dbReference type="EMBL" id="CP016770">
    <property type="protein sequence ID" value="ASY12701.1"/>
    <property type="molecule type" value="Genomic_DNA"/>
</dbReference>
<organism evidence="1 2">
    <name type="scientific">Candidatus Planktophila dulcis</name>
    <dbReference type="NCBI Taxonomy" id="1884914"/>
    <lineage>
        <taxon>Bacteria</taxon>
        <taxon>Bacillati</taxon>
        <taxon>Actinomycetota</taxon>
        <taxon>Actinomycetes</taxon>
        <taxon>Candidatus Nanopelagicales</taxon>
        <taxon>Candidatus Nanopelagicaceae</taxon>
        <taxon>Candidatus Planktophila</taxon>
    </lineage>
</organism>
<evidence type="ECO:0000313" key="2">
    <source>
        <dbReference type="Proteomes" id="UP000217216"/>
    </source>
</evidence>
<evidence type="ECO:0000313" key="1">
    <source>
        <dbReference type="EMBL" id="ASY12701.1"/>
    </source>
</evidence>
<dbReference type="Proteomes" id="UP000217216">
    <property type="component" value="Chromosome"/>
</dbReference>
<protein>
    <submittedName>
        <fullName evidence="1">DUF4192 domain-containing protein</fullName>
    </submittedName>
</protein>
<sequence length="169" mass="18799">MPSSFESAWQDEVHAFWVSSDSEEIQELQRDGATAVIDLAGEYREGRGAEDRELAARVIGRLSDIQVRDFALGSHADESADYYWVMWRDLLRIAPRGFVAPVACLFAAMAYERGEGALAHKGLDRALGDDDQYSLAHLLRRVFTAGWPPQSFSAMRAQLHPKVVAAIFG</sequence>
<proteinExistence type="predicted"/>
<gene>
    <name evidence="1" type="ORF">A1s21155_02480</name>
</gene>
<dbReference type="AlphaFoldDB" id="A0AAC9YUA0"/>
<keyword evidence="2" id="KW-1185">Reference proteome</keyword>
<accession>A0AAC9YUA0</accession>
<dbReference type="InterPro" id="IPR025447">
    <property type="entry name" value="DUF4192"/>
</dbReference>
<name>A0AAC9YUA0_9ACTN</name>
<reference evidence="1 2" key="1">
    <citation type="submission" date="2016-07" db="EMBL/GenBank/DDBJ databases">
        <title>High microdiversification within the ubiquitous acI lineage of Actinobacteria.</title>
        <authorList>
            <person name="Neuenschwander S.M."/>
            <person name="Salcher M."/>
            <person name="Ghai R."/>
            <person name="Pernthaler J."/>
        </authorList>
    </citation>
    <scope>NUCLEOTIDE SEQUENCE [LARGE SCALE GENOMIC DNA]</scope>
    <source>
        <strain evidence="1">MMS-21-155</strain>
    </source>
</reference>
<dbReference type="Pfam" id="PF13830">
    <property type="entry name" value="DUF4192"/>
    <property type="match status" value="1"/>
</dbReference>